<gene>
    <name evidence="5" type="primary">anfK</name>
    <name evidence="5" type="ORF">GRH90_18065</name>
</gene>
<keyword evidence="5" id="KW-0560">Oxidoreductase</keyword>
<dbReference type="InterPro" id="IPR014280">
    <property type="entry name" value="Nase_Fe-Fe_bsu"/>
</dbReference>
<protein>
    <submittedName>
        <fullName evidence="5">Fe-only nitrogenase subunit beta</fullName>
        <ecNumber evidence="5">1.18.6.1</ecNumber>
    </submittedName>
</protein>
<dbReference type="PROSITE" id="PS00699">
    <property type="entry name" value="NITROGENASE_1_1"/>
    <property type="match status" value="1"/>
</dbReference>
<accession>A0A845SNY8</accession>
<dbReference type="InterPro" id="IPR000318">
    <property type="entry name" value="Nase_comp1_CS"/>
</dbReference>
<keyword evidence="2 3" id="KW-0535">Nitrogen fixation</keyword>
<dbReference type="SUPFAM" id="SSF53807">
    <property type="entry name" value="Helical backbone' metal receptor"/>
    <property type="match status" value="1"/>
</dbReference>
<evidence type="ECO:0000256" key="1">
    <source>
        <dbReference type="ARBA" id="ARBA00011002"/>
    </source>
</evidence>
<dbReference type="PROSITE" id="PS00090">
    <property type="entry name" value="NITROGENASE_1_2"/>
    <property type="match status" value="1"/>
</dbReference>
<evidence type="ECO:0000313" key="6">
    <source>
        <dbReference type="Proteomes" id="UP000461443"/>
    </source>
</evidence>
<dbReference type="GO" id="GO:0016163">
    <property type="term" value="F:nitrogenase activity"/>
    <property type="evidence" value="ECO:0007669"/>
    <property type="project" value="UniProtKB-EC"/>
</dbReference>
<dbReference type="NCBIfam" id="TIGR02931">
    <property type="entry name" value="anfK_nitrog"/>
    <property type="match status" value="1"/>
</dbReference>
<sequence length="462" mass="51238">MSCELRKKDRTGVINPIFTCQPAGAQYVSIGIKDCIGIVHGGQGCVMFVRLLISQHLKESFEIASSSVHEDGAVFGALDRVEQAVDVLLMRYPHVKVVPIITTCSTEVIGDDVDGVVRKLNDELLKEKFPGREVHLIPIHTPSFVGSMVSGYDVAVRDFVKYFAKKSEPNGKLNLITGWVNPGDVTALKHLLAAMQIDATVLFEIEDFDSPVMPSGNTVSHGNTTIEDLVGTANALGTIALNRYEGRKAADYLEEKFAIPTIIGPTPIGIRNTDTLLQNLRRLTGKPIPESLVRERGIAIDALTDLVHMFLADKRVAIYGNPDLVIGLAEFCLDLEMKPVLLLLGDDNAFYATDPRIIALQEQVDYDMEIITNADLWELENRITHEGLKLDLILGHSKGRFTAIDNQIPMVRVGFPTYDRAGLWRHPVVGYAGAIWLAEQFANALFTDMEYKKNKEWILNVW</sequence>
<dbReference type="Gene3D" id="3.40.50.1980">
    <property type="entry name" value="Nitrogenase molybdenum iron protein domain"/>
    <property type="match status" value="3"/>
</dbReference>
<dbReference type="EMBL" id="WUBS01000013">
    <property type="protein sequence ID" value="NDL64644.1"/>
    <property type="molecule type" value="Genomic_DNA"/>
</dbReference>
<keyword evidence="6" id="KW-1185">Reference proteome</keyword>
<dbReference type="AlphaFoldDB" id="A0A845SNY8"/>
<dbReference type="PANTHER" id="PTHR33712:SF7">
    <property type="entry name" value="LIGHT-INDEPENDENT PROTOCHLOROPHYLLIDE REDUCTASE SUBUNIT B"/>
    <property type="match status" value="1"/>
</dbReference>
<evidence type="ECO:0000259" key="4">
    <source>
        <dbReference type="Pfam" id="PF00148"/>
    </source>
</evidence>
<evidence type="ECO:0000313" key="5">
    <source>
        <dbReference type="EMBL" id="NDL64644.1"/>
    </source>
</evidence>
<dbReference type="EC" id="1.18.6.1" evidence="5"/>
<dbReference type="PANTHER" id="PTHR33712">
    <property type="entry name" value="LIGHT-INDEPENDENT PROTOCHLOROPHYLLIDE REDUCTASE SUBUNIT B"/>
    <property type="match status" value="1"/>
</dbReference>
<comment type="caution">
    <text evidence="5">The sequence shown here is derived from an EMBL/GenBank/DDBJ whole genome shotgun (WGS) entry which is preliminary data.</text>
</comment>
<organism evidence="5 6">
    <name type="scientific">Acerihabitans arboris</name>
    <dbReference type="NCBI Taxonomy" id="2691583"/>
    <lineage>
        <taxon>Bacteria</taxon>
        <taxon>Pseudomonadati</taxon>
        <taxon>Pseudomonadota</taxon>
        <taxon>Gammaproteobacteria</taxon>
        <taxon>Enterobacterales</taxon>
        <taxon>Pectobacteriaceae</taxon>
        <taxon>Acerihabitans</taxon>
    </lineage>
</organism>
<name>A0A845SNY8_9GAMM</name>
<dbReference type="Pfam" id="PF00148">
    <property type="entry name" value="Oxidored_nitro"/>
    <property type="match status" value="1"/>
</dbReference>
<dbReference type="InterPro" id="IPR000510">
    <property type="entry name" value="Nase/OxRdtase_comp1"/>
</dbReference>
<proteinExistence type="inferred from homology"/>
<comment type="similarity">
    <text evidence="1 3">Belongs to the NifD/NifK/NifE/NifN family.</text>
</comment>
<reference evidence="5 6" key="1">
    <citation type="submission" date="2019-12" db="EMBL/GenBank/DDBJ databases">
        <authorList>
            <person name="Lee S.D."/>
        </authorList>
    </citation>
    <scope>NUCLEOTIDE SEQUENCE [LARGE SCALE GENOMIC DNA]</scope>
    <source>
        <strain evidence="5 6">SAP-6</strain>
    </source>
</reference>
<dbReference type="Proteomes" id="UP000461443">
    <property type="component" value="Unassembled WGS sequence"/>
</dbReference>
<reference evidence="5 6" key="2">
    <citation type="submission" date="2020-02" db="EMBL/GenBank/DDBJ databases">
        <title>The new genus of Enterobacteriales.</title>
        <authorList>
            <person name="Kim I.S."/>
        </authorList>
    </citation>
    <scope>NUCLEOTIDE SEQUENCE [LARGE SCALE GENOMIC DNA]</scope>
    <source>
        <strain evidence="5 6">SAP-6</strain>
    </source>
</reference>
<evidence type="ECO:0000256" key="2">
    <source>
        <dbReference type="ARBA" id="ARBA00023231"/>
    </source>
</evidence>
<feature type="domain" description="Nitrogenase/oxidoreductase component 1" evidence="4">
    <location>
        <begin position="20"/>
        <end position="445"/>
    </location>
</feature>
<dbReference type="Gene3D" id="1.20.89.10">
    <property type="entry name" value="Nitrogenase Molybdenum-iron Protein, subunit B, domain 4"/>
    <property type="match status" value="1"/>
</dbReference>
<evidence type="ECO:0000256" key="3">
    <source>
        <dbReference type="RuleBase" id="RU004021"/>
    </source>
</evidence>
<dbReference type="InterPro" id="IPR050152">
    <property type="entry name" value="ChlB/BchB/BchZ"/>
</dbReference>
<dbReference type="RefSeq" id="WP_162367354.1">
    <property type="nucleotide sequence ID" value="NZ_WUBS01000013.1"/>
</dbReference>